<evidence type="ECO:0000256" key="1">
    <source>
        <dbReference type="SAM" id="MobiDB-lite"/>
    </source>
</evidence>
<dbReference type="Proteomes" id="UP000196573">
    <property type="component" value="Unassembled WGS sequence"/>
</dbReference>
<protein>
    <submittedName>
        <fullName evidence="2">Uncharacterized protein</fullName>
    </submittedName>
</protein>
<evidence type="ECO:0000313" key="2">
    <source>
        <dbReference type="EMBL" id="SMA45644.1"/>
    </source>
</evidence>
<feature type="compositionally biased region" description="Low complexity" evidence="1">
    <location>
        <begin position="71"/>
        <end position="114"/>
    </location>
</feature>
<reference evidence="2 3" key="1">
    <citation type="submission" date="2017-03" db="EMBL/GenBank/DDBJ databases">
        <authorList>
            <person name="Afonso C.L."/>
            <person name="Miller P.J."/>
            <person name="Scott M.A."/>
            <person name="Spackman E."/>
            <person name="Goraichik I."/>
            <person name="Dimitrov K.M."/>
            <person name="Suarez D.L."/>
            <person name="Swayne D.E."/>
        </authorList>
    </citation>
    <scope>NUCLEOTIDE SEQUENCE [LARGE SCALE GENOMIC DNA]</scope>
    <source>
        <strain evidence="2">SB41UT1</strain>
    </source>
</reference>
<name>A0A1X7AIR8_9GAMM</name>
<feature type="compositionally biased region" description="Polar residues" evidence="1">
    <location>
        <begin position="12"/>
        <end position="32"/>
    </location>
</feature>
<accession>A0A1X7AIR8</accession>
<evidence type="ECO:0000313" key="3">
    <source>
        <dbReference type="Proteomes" id="UP000196573"/>
    </source>
</evidence>
<dbReference type="AlphaFoldDB" id="A0A1X7AIR8"/>
<dbReference type="RefSeq" id="WP_087109330.1">
    <property type="nucleotide sequence ID" value="NZ_CBCSCN010000002.1"/>
</dbReference>
<dbReference type="SUPFAM" id="SSF54001">
    <property type="entry name" value="Cysteine proteinases"/>
    <property type="match status" value="1"/>
</dbReference>
<keyword evidence="3" id="KW-1185">Reference proteome</keyword>
<sequence>MNRMNPADKQAIKQQLSDWMQSQSNPSAYSKVTHNHRTVQRTARPTPGYIPRDSETDYRAMLDNQRQRKVSTSSSSGSISSMDSGRGTMSNSSSLDSLSSLSSDSTVSGASGVSKVSDKSSNGDNPVMKPGDLLIFESSSNWGQAMIKLSAGDEPLPMGHVCMMIGHKEGADPASTDPADLLFVTTDIRGVGTFTLEEIMETYREEYSSAWILPIKHKLSDDKVAQFKHSADHLTEHTTFYNIPGALIGLTKMLAHIQLPTPENAKAKGKYSFCSQAVAQVLSDSGLQPADLKSHEVPTASLAYMIDKSGNFIFSNQARHIHDYYPERYFDDHDPVEFEARPSRILDPAKRLEKTFMVVSRSKEMQNILQREYKKLSDKPKTAQTEAENRMQQLAGMKRENCQTKKRDDSKPLVETVDLYINGLWVPVPITQCVDPSKLYQSQEVAPGVFAIAV</sequence>
<organism evidence="2 3">
    <name type="scientific">Parendozoicomonas haliclonae</name>
    <dbReference type="NCBI Taxonomy" id="1960125"/>
    <lineage>
        <taxon>Bacteria</taxon>
        <taxon>Pseudomonadati</taxon>
        <taxon>Pseudomonadota</taxon>
        <taxon>Gammaproteobacteria</taxon>
        <taxon>Oceanospirillales</taxon>
        <taxon>Endozoicomonadaceae</taxon>
        <taxon>Parendozoicomonas</taxon>
    </lineage>
</organism>
<dbReference type="Gene3D" id="3.90.1720.10">
    <property type="entry name" value="endopeptidase domain like (from Nostoc punctiforme)"/>
    <property type="match status" value="1"/>
</dbReference>
<dbReference type="InterPro" id="IPR038765">
    <property type="entry name" value="Papain-like_cys_pep_sf"/>
</dbReference>
<feature type="region of interest" description="Disordered" evidence="1">
    <location>
        <begin position="1"/>
        <end position="130"/>
    </location>
</feature>
<gene>
    <name evidence="2" type="ORF">EHSB41UT_01969</name>
</gene>
<proteinExistence type="predicted"/>
<dbReference type="EMBL" id="FWPT01000004">
    <property type="protein sequence ID" value="SMA45644.1"/>
    <property type="molecule type" value="Genomic_DNA"/>
</dbReference>